<dbReference type="Proteomes" id="UP000499080">
    <property type="component" value="Unassembled WGS sequence"/>
</dbReference>
<keyword evidence="2" id="KW-1185">Reference proteome</keyword>
<dbReference type="AlphaFoldDB" id="A0A4Y2N8R6"/>
<evidence type="ECO:0000313" key="1">
    <source>
        <dbReference type="EMBL" id="GBN35040.1"/>
    </source>
</evidence>
<sequence length="108" mass="12287">MYLHIGVSITTSHRMKSALPDILNPRGQFSKATARTSEREGCIFIIISPSVKRNKAVNKLLSRNAVIWSKITSTLKDYCREEKTTRMLLLKRLGKVQLSKVPERSSEK</sequence>
<comment type="caution">
    <text evidence="1">The sequence shown here is derived from an EMBL/GenBank/DDBJ whole genome shotgun (WGS) entry which is preliminary data.</text>
</comment>
<protein>
    <submittedName>
        <fullName evidence="1">Uncharacterized protein</fullName>
    </submittedName>
</protein>
<accession>A0A4Y2N8R6</accession>
<evidence type="ECO:0000313" key="2">
    <source>
        <dbReference type="Proteomes" id="UP000499080"/>
    </source>
</evidence>
<proteinExistence type="predicted"/>
<name>A0A4Y2N8R6_ARAVE</name>
<reference evidence="1 2" key="1">
    <citation type="journal article" date="2019" name="Sci. Rep.">
        <title>Orb-weaving spider Araneus ventricosus genome elucidates the spidroin gene catalogue.</title>
        <authorList>
            <person name="Kono N."/>
            <person name="Nakamura H."/>
            <person name="Ohtoshi R."/>
            <person name="Moran D.A.P."/>
            <person name="Shinohara A."/>
            <person name="Yoshida Y."/>
            <person name="Fujiwara M."/>
            <person name="Mori M."/>
            <person name="Tomita M."/>
            <person name="Arakawa K."/>
        </authorList>
    </citation>
    <scope>NUCLEOTIDE SEQUENCE [LARGE SCALE GENOMIC DNA]</scope>
</reference>
<organism evidence="1 2">
    <name type="scientific">Araneus ventricosus</name>
    <name type="common">Orbweaver spider</name>
    <name type="synonym">Epeira ventricosa</name>
    <dbReference type="NCBI Taxonomy" id="182803"/>
    <lineage>
        <taxon>Eukaryota</taxon>
        <taxon>Metazoa</taxon>
        <taxon>Ecdysozoa</taxon>
        <taxon>Arthropoda</taxon>
        <taxon>Chelicerata</taxon>
        <taxon>Arachnida</taxon>
        <taxon>Araneae</taxon>
        <taxon>Araneomorphae</taxon>
        <taxon>Entelegynae</taxon>
        <taxon>Araneoidea</taxon>
        <taxon>Araneidae</taxon>
        <taxon>Araneus</taxon>
    </lineage>
</organism>
<gene>
    <name evidence="1" type="ORF">AVEN_151556_1</name>
</gene>
<dbReference type="EMBL" id="BGPR01008627">
    <property type="protein sequence ID" value="GBN35040.1"/>
    <property type="molecule type" value="Genomic_DNA"/>
</dbReference>